<comment type="similarity">
    <text evidence="3">Belongs to the peptidase M16 family. PreP subfamily.</text>
</comment>
<dbReference type="SMART" id="SM01264">
    <property type="entry name" value="M16C_associated"/>
    <property type="match status" value="1"/>
</dbReference>
<keyword evidence="9" id="KW-0809">Transit peptide</keyword>
<dbReference type="FunFam" id="3.30.830.10:FF:000009">
    <property type="entry name" value="Presequence protease, mitochondrial"/>
    <property type="match status" value="1"/>
</dbReference>
<reference evidence="13" key="1">
    <citation type="submission" date="2020-07" db="EMBL/GenBank/DDBJ databases">
        <title>Multicomponent nature underlies the extraordinary mechanical properties of spider dragline silk.</title>
        <authorList>
            <person name="Kono N."/>
            <person name="Nakamura H."/>
            <person name="Mori M."/>
            <person name="Yoshida Y."/>
            <person name="Ohtoshi R."/>
            <person name="Malay A.D."/>
            <person name="Moran D.A.P."/>
            <person name="Tomita M."/>
            <person name="Numata K."/>
            <person name="Arakawa K."/>
        </authorList>
    </citation>
    <scope>NUCLEOTIDE SEQUENCE</scope>
</reference>
<dbReference type="PANTHER" id="PTHR43016">
    <property type="entry name" value="PRESEQUENCE PROTEASE"/>
    <property type="match status" value="1"/>
</dbReference>
<comment type="caution">
    <text evidence="13">The sequence shown here is derived from an EMBL/GenBank/DDBJ whole genome shotgun (WGS) entry which is preliminary data.</text>
</comment>
<evidence type="ECO:0000256" key="5">
    <source>
        <dbReference type="ARBA" id="ARBA00022670"/>
    </source>
</evidence>
<comment type="subcellular location">
    <subcellularLocation>
        <location evidence="2">Mitochondrion</location>
    </subcellularLocation>
</comment>
<evidence type="ECO:0000256" key="8">
    <source>
        <dbReference type="ARBA" id="ARBA00022833"/>
    </source>
</evidence>
<dbReference type="SUPFAM" id="SSF63411">
    <property type="entry name" value="LuxS/MPP-like metallohydrolase"/>
    <property type="match status" value="4"/>
</dbReference>
<gene>
    <name evidence="13" type="primary">pitrm1</name>
    <name evidence="13" type="ORF">TNCT_550301</name>
</gene>
<evidence type="ECO:0000313" key="13">
    <source>
        <dbReference type="EMBL" id="GFQ76643.1"/>
    </source>
</evidence>
<dbReference type="GO" id="GO:0046872">
    <property type="term" value="F:metal ion binding"/>
    <property type="evidence" value="ECO:0007669"/>
    <property type="project" value="UniProtKB-KW"/>
</dbReference>
<keyword evidence="6" id="KW-0479">Metal-binding</keyword>
<dbReference type="InterPro" id="IPR013578">
    <property type="entry name" value="Peptidase_M16C_assoc"/>
</dbReference>
<evidence type="ECO:0000313" key="14">
    <source>
        <dbReference type="Proteomes" id="UP000887116"/>
    </source>
</evidence>
<comment type="cofactor">
    <cofactor evidence="1">
        <name>Zn(2+)</name>
        <dbReference type="ChEBI" id="CHEBI:29105"/>
    </cofactor>
</comment>
<keyword evidence="10" id="KW-0482">Metalloprotease</keyword>
<keyword evidence="5 13" id="KW-0645">Protease</keyword>
<keyword evidence="14" id="KW-1185">Reference proteome</keyword>
<evidence type="ECO:0000256" key="4">
    <source>
        <dbReference type="ARBA" id="ARBA00020167"/>
    </source>
</evidence>
<evidence type="ECO:0000256" key="1">
    <source>
        <dbReference type="ARBA" id="ARBA00001947"/>
    </source>
</evidence>
<dbReference type="GO" id="GO:0016485">
    <property type="term" value="P:protein processing"/>
    <property type="evidence" value="ECO:0007669"/>
    <property type="project" value="TreeGrafter"/>
</dbReference>
<dbReference type="FunFam" id="3.30.830.10:FF:000011">
    <property type="entry name" value="Presequence protease, mitochondrial"/>
    <property type="match status" value="1"/>
</dbReference>
<evidence type="ECO:0000256" key="7">
    <source>
        <dbReference type="ARBA" id="ARBA00022801"/>
    </source>
</evidence>
<evidence type="ECO:0000256" key="11">
    <source>
        <dbReference type="ARBA" id="ARBA00023128"/>
    </source>
</evidence>
<accession>A0A8X6FCI9</accession>
<feature type="domain" description="Peptidase M16C associated" evidence="12">
    <location>
        <begin position="501"/>
        <end position="747"/>
    </location>
</feature>
<name>A0A8X6FCI9_TRICU</name>
<dbReference type="Pfam" id="PF22516">
    <property type="entry name" value="PreP_C"/>
    <property type="match status" value="1"/>
</dbReference>
<dbReference type="OrthoDB" id="6418845at2759"/>
<dbReference type="GO" id="GO:0004222">
    <property type="term" value="F:metalloendopeptidase activity"/>
    <property type="evidence" value="ECO:0007669"/>
    <property type="project" value="TreeGrafter"/>
</dbReference>
<dbReference type="Proteomes" id="UP000887116">
    <property type="component" value="Unassembled WGS sequence"/>
</dbReference>
<dbReference type="PANTHER" id="PTHR43016:SF13">
    <property type="entry name" value="PRESEQUENCE PROTEASE, MITOCHONDRIAL"/>
    <property type="match status" value="1"/>
</dbReference>
<keyword evidence="8" id="KW-0862">Zinc</keyword>
<evidence type="ECO:0000256" key="6">
    <source>
        <dbReference type="ARBA" id="ARBA00022723"/>
    </source>
</evidence>
<evidence type="ECO:0000256" key="3">
    <source>
        <dbReference type="ARBA" id="ARBA00007575"/>
    </source>
</evidence>
<dbReference type="GO" id="GO:0005759">
    <property type="term" value="C:mitochondrial matrix"/>
    <property type="evidence" value="ECO:0007669"/>
    <property type="project" value="TreeGrafter"/>
</dbReference>
<keyword evidence="11" id="KW-0496">Mitochondrion</keyword>
<protein>
    <recommendedName>
        <fullName evidence="4">Presequence protease, mitochondrial</fullName>
    </recommendedName>
</protein>
<dbReference type="Pfam" id="PF00675">
    <property type="entry name" value="Peptidase_M16"/>
    <property type="match status" value="1"/>
</dbReference>
<dbReference type="Pfam" id="PF05193">
    <property type="entry name" value="Peptidase_M16_C"/>
    <property type="match status" value="1"/>
</dbReference>
<evidence type="ECO:0000259" key="12">
    <source>
        <dbReference type="SMART" id="SM01264"/>
    </source>
</evidence>
<dbReference type="FunFam" id="3.30.830.10:FF:000013">
    <property type="entry name" value="Mitochondrial presequence protease"/>
    <property type="match status" value="1"/>
</dbReference>
<dbReference type="InterPro" id="IPR007863">
    <property type="entry name" value="Peptidase_M16_C"/>
</dbReference>
<evidence type="ECO:0000256" key="2">
    <source>
        <dbReference type="ARBA" id="ARBA00004173"/>
    </source>
</evidence>
<proteinExistence type="inferred from homology"/>
<evidence type="ECO:0000256" key="10">
    <source>
        <dbReference type="ARBA" id="ARBA00023049"/>
    </source>
</evidence>
<dbReference type="InterPro" id="IPR055130">
    <property type="entry name" value="PreP_C"/>
</dbReference>
<dbReference type="AlphaFoldDB" id="A0A8X6FCI9"/>
<dbReference type="Pfam" id="PF08367">
    <property type="entry name" value="M16C_assoc"/>
    <property type="match status" value="1"/>
</dbReference>
<dbReference type="EMBL" id="BMAO01021675">
    <property type="protein sequence ID" value="GFQ76643.1"/>
    <property type="molecule type" value="Genomic_DNA"/>
</dbReference>
<evidence type="ECO:0000256" key="9">
    <source>
        <dbReference type="ARBA" id="ARBA00022946"/>
    </source>
</evidence>
<dbReference type="InterPro" id="IPR011765">
    <property type="entry name" value="Pept_M16_N"/>
</dbReference>
<sequence length="1007" mass="115041">MTIGFALRRNFATVLRRTSWLKKQSYSSTAVDQKINYKVDNTLLNYSIKQVEKISELNLTAILLEHKTTGTEHLHLACADSNNLFAVGFRTPPPDNSGIPHILEHLSLCGSQNFPCRDPFFNMLNRSLSTFMNAFTGSDVTIYAFSTQNFKDFQNLLSVYLDATFFPLLLEKDFRQEGWRLEHEDVNDKNSPILVKGVVFNEMKGVFSDPGQYYARHLQNFLFPSNAYSYESGGDPLVIPHLTWQNLKHFHSTLYHPSNSRFITYGNLPLEAHLEKIESHVLQNFQKVKIENEIPDVEAWVKPREVVIYNRLDPMAAIPENQTVISDSYVLHKITDTRENFALSILGTLLVDGPNSPFYQKLLQAGIGPDYSPCTGFDSSLKQSIFSVGLREIAEKDIGLVKDLIPSIFEDVVKKGFPKEQIQSVLHKIELSTKHRTSNFGLNCALGVFSMWNHDGHPISAFKINDHIQWFSNQLKDNPHFLQDKVVQYFQNNPHKLTLIMKPSEHFESEQQAKEKELLISKVSRLSDIEKQQIYQQGLELAEHQKHIDASCLPTLLIEDVKRFIEKTPLNFKSFNNIPIQICEQPTNEVTYFRALIDASELSEEELMLLPLFTSIITEMGAGKRNYKELDQEIHLKTGKFDVSLHVSEHPLDPTEYQQALLLSSYCLDKNVKDMFLLWKDILTDVHLNDNERLTQLIRLSATEMAQSITHRGSHYSMKRACSSLSHCAHIREKTSGISQITFLKHLAEMDSHEYLLEKFIKLANVLFCRAPMRCSLNATSDFMPLALSSLDSFLSEINFSNYLSKRKSKMTLTEAKSQNTHFVLPFNVNYLGQSILTVPYCHPDYSNLKIATKLMSSKFLHSEIREKGGAYGGGASINKGGHFMFYSYRDPNVTKTLKAFSSGIDFLLEGSYSDRDINEAKLGVFSEVDAPVPPGSKGFTFFQEEISDEMREEMRNNIFNCSRKSLIEVTKKYLKNPENVGTALIGPENKYTKSDDTHWNIMEYKL</sequence>
<dbReference type="Gene3D" id="3.30.830.10">
    <property type="entry name" value="Metalloenzyme, LuxS/M16 peptidase-like"/>
    <property type="match status" value="4"/>
</dbReference>
<keyword evidence="7" id="KW-0378">Hydrolase</keyword>
<dbReference type="InterPro" id="IPR011249">
    <property type="entry name" value="Metalloenz_LuxS/M16"/>
</dbReference>
<organism evidence="13 14">
    <name type="scientific">Trichonephila clavata</name>
    <name type="common">Joro spider</name>
    <name type="synonym">Nephila clavata</name>
    <dbReference type="NCBI Taxonomy" id="2740835"/>
    <lineage>
        <taxon>Eukaryota</taxon>
        <taxon>Metazoa</taxon>
        <taxon>Ecdysozoa</taxon>
        <taxon>Arthropoda</taxon>
        <taxon>Chelicerata</taxon>
        <taxon>Arachnida</taxon>
        <taxon>Araneae</taxon>
        <taxon>Araneomorphae</taxon>
        <taxon>Entelegynae</taxon>
        <taxon>Araneoidea</taxon>
        <taxon>Nephilidae</taxon>
        <taxon>Trichonephila</taxon>
    </lineage>
</organism>